<evidence type="ECO:0000313" key="2">
    <source>
        <dbReference type="EMBL" id="OQP63532.1"/>
    </source>
</evidence>
<protein>
    <recommendedName>
        <fullName evidence="4">Secreted protein</fullName>
    </recommendedName>
</protein>
<dbReference type="EMBL" id="LVYD01000045">
    <property type="protein sequence ID" value="OQP63532.1"/>
    <property type="molecule type" value="Genomic_DNA"/>
</dbReference>
<dbReference type="RefSeq" id="WP_081147795.1">
    <property type="nucleotide sequence ID" value="NZ_LVYD01000045.1"/>
</dbReference>
<sequence length="86" mass="9266">MNKIKLAFIATAILAAVGGAFATRPCVQCEVGQQYYWNGTGYIATGEYGVDYLCGNGGVCTYYKPDPIGQPNYYAPCRTGGYAPQY</sequence>
<reference evidence="2 3" key="1">
    <citation type="submission" date="2016-03" db="EMBL/GenBank/DDBJ databases">
        <title>Niastella vici sp. nov., isolated from farmland soil.</title>
        <authorList>
            <person name="Chen L."/>
            <person name="Wang D."/>
            <person name="Yang S."/>
            <person name="Wang G."/>
        </authorList>
    </citation>
    <scope>NUCLEOTIDE SEQUENCE [LARGE SCALE GENOMIC DNA]</scope>
    <source>
        <strain evidence="2 3">DJ57</strain>
    </source>
</reference>
<dbReference type="AlphaFoldDB" id="A0A1V9FYX2"/>
<feature type="chain" id="PRO_5012528859" description="Secreted protein" evidence="1">
    <location>
        <begin position="23"/>
        <end position="86"/>
    </location>
</feature>
<evidence type="ECO:0008006" key="4">
    <source>
        <dbReference type="Google" id="ProtNLM"/>
    </source>
</evidence>
<comment type="caution">
    <text evidence="2">The sequence shown here is derived from an EMBL/GenBank/DDBJ whole genome shotgun (WGS) entry which is preliminary data.</text>
</comment>
<keyword evidence="1" id="KW-0732">Signal</keyword>
<gene>
    <name evidence="2" type="ORF">A3860_24645</name>
</gene>
<evidence type="ECO:0000256" key="1">
    <source>
        <dbReference type="SAM" id="SignalP"/>
    </source>
</evidence>
<proteinExistence type="predicted"/>
<name>A0A1V9FYX2_9BACT</name>
<accession>A0A1V9FYX2</accession>
<dbReference type="Proteomes" id="UP000192796">
    <property type="component" value="Unassembled WGS sequence"/>
</dbReference>
<evidence type="ECO:0000313" key="3">
    <source>
        <dbReference type="Proteomes" id="UP000192796"/>
    </source>
</evidence>
<dbReference type="OrthoDB" id="680073at2"/>
<feature type="signal peptide" evidence="1">
    <location>
        <begin position="1"/>
        <end position="22"/>
    </location>
</feature>
<keyword evidence="3" id="KW-1185">Reference proteome</keyword>
<organism evidence="2 3">
    <name type="scientific">Niastella vici</name>
    <dbReference type="NCBI Taxonomy" id="1703345"/>
    <lineage>
        <taxon>Bacteria</taxon>
        <taxon>Pseudomonadati</taxon>
        <taxon>Bacteroidota</taxon>
        <taxon>Chitinophagia</taxon>
        <taxon>Chitinophagales</taxon>
        <taxon>Chitinophagaceae</taxon>
        <taxon>Niastella</taxon>
    </lineage>
</organism>